<keyword evidence="10" id="KW-0067">ATP-binding</keyword>
<evidence type="ECO:0000256" key="7">
    <source>
        <dbReference type="ARBA" id="ARBA00022692"/>
    </source>
</evidence>
<dbReference type="PROSITE" id="PS51257">
    <property type="entry name" value="PROKAR_LIPOPROTEIN"/>
    <property type="match status" value="1"/>
</dbReference>
<dbReference type="Gene3D" id="3.30.565.10">
    <property type="entry name" value="Histidine kinase-like ATPase, C-terminal domain"/>
    <property type="match status" value="1"/>
</dbReference>
<dbReference type="SUPFAM" id="SSF55785">
    <property type="entry name" value="PYP-like sensor domain (PAS domain)"/>
    <property type="match status" value="3"/>
</dbReference>
<evidence type="ECO:0000313" key="23">
    <source>
        <dbReference type="EMBL" id="TCP64330.1"/>
    </source>
</evidence>
<dbReference type="PROSITE" id="PS50113">
    <property type="entry name" value="PAC"/>
    <property type="match status" value="2"/>
</dbReference>
<dbReference type="OrthoDB" id="9813394at2"/>
<sequence>MMITDKTLYFGLMMLVIGIGLGIGCYYAICQARSQDGASAASEATFEALFRLCPEACVIFNVNTYTIRASNGLAEQWLGYREEELQRMKWDALDISERCAFFLPSNSDEQRGELRLRKKDQTVLIAEFIAKKKQFREEACWVVFFHDVTEAKRTEEAQAVLRDIDRRVLEEESIDQVLTAICEHITAVYDFPVAWISIRNVDGTLSVRAHAGVNVQLLEEVRLCWDEDTECAGPTVAVLRNGIALRVHDAGVADYCTNCERMLGLGFRYSVTLPLTAGGETIGALNICAKNQGHFNGEIIRELEQFAQRASLSLTASFRQWQSKWQAAALSAAANAIVITDRQGVIEWINPAFTALTGYTEMEAIGGTPRVLKSGRHEQAMYQQLWQTISAGHVWRGELINRRKDGSYYVEEMTITPVIDDQGAIIRYIAVKSDITERRQTEKALHDSEERLRRITDNASDLIVQTDGEMNVRYVNPAARNVLGLEPDDLKDQDFLARIHPQDAPAVTECVRMAKQSMSRQQCEFRYRHADGTYFWLEINITFLFDQQGQAVDAIFLARDVSLRKQAENELYAAKQMAEAANQVKNEFLANMSHEIRTPMNAILGMTELLLEGTLDKEQREMAKTVYRAGENLMNLVNDILDFSKLEAGQLQIDHTPFSLTETIQEVKDSLSAQATRKGLQMELALATHLPKRVIGDPWRIRQILLNLLGNALKFTAVGSVRLLVEPIAEVDGKMEVRFQVEDTGIGIAQKDQEKLFQPFTQVDGSTTRRFGGTGLGLVFAKRLVESMGGKIGFSSTEGEGTIFWFIVPFDLMHNTTTTDPFSLSDYSKTISGTIDRRVLDELSELQLDGQPDVIIQLIQLFSLDMKERMAALAEAVSRKDLPLIISQAHAMKAECLNIGAVALSEIYREIEIEAKNQRGGNLESWLAQSNIEYRQVMVELEQISLSRKQRGE</sequence>
<dbReference type="CDD" id="cd00082">
    <property type="entry name" value="HisKA"/>
    <property type="match status" value="1"/>
</dbReference>
<evidence type="ECO:0000256" key="8">
    <source>
        <dbReference type="ARBA" id="ARBA00022741"/>
    </source>
</evidence>
<keyword evidence="24" id="KW-1185">Reference proteome</keyword>
<evidence type="ECO:0000256" key="2">
    <source>
        <dbReference type="ARBA" id="ARBA00004127"/>
    </source>
</evidence>
<dbReference type="PANTHER" id="PTHR43047:SF64">
    <property type="entry name" value="HISTIDINE KINASE CONTAINING CHEY-HOMOLOGOUS RECEIVER DOMAIN AND PAS DOMAIN-RELATED"/>
    <property type="match status" value="1"/>
</dbReference>
<dbReference type="PROSITE" id="PS50894">
    <property type="entry name" value="HPT"/>
    <property type="match status" value="1"/>
</dbReference>
<dbReference type="FunFam" id="3.30.565.10:FF:000010">
    <property type="entry name" value="Sensor histidine kinase RcsC"/>
    <property type="match status" value="1"/>
</dbReference>
<dbReference type="GO" id="GO:0005524">
    <property type="term" value="F:ATP binding"/>
    <property type="evidence" value="ECO:0007669"/>
    <property type="project" value="UniProtKB-KW"/>
</dbReference>
<feature type="domain" description="PAC" evidence="21">
    <location>
        <begin position="521"/>
        <end position="573"/>
    </location>
</feature>
<dbReference type="RefSeq" id="WP_131919071.1">
    <property type="nucleotide sequence ID" value="NZ_JAOQNU010000010.1"/>
</dbReference>
<evidence type="ECO:0000256" key="11">
    <source>
        <dbReference type="ARBA" id="ARBA00022989"/>
    </source>
</evidence>
<evidence type="ECO:0000256" key="12">
    <source>
        <dbReference type="ARBA" id="ARBA00023012"/>
    </source>
</evidence>
<dbReference type="Pfam" id="PF13185">
    <property type="entry name" value="GAF_2"/>
    <property type="match status" value="1"/>
</dbReference>
<dbReference type="Gene3D" id="3.30.450.40">
    <property type="match status" value="1"/>
</dbReference>
<dbReference type="InterPro" id="IPR005467">
    <property type="entry name" value="His_kinase_dom"/>
</dbReference>
<feature type="transmembrane region" description="Helical" evidence="18">
    <location>
        <begin position="7"/>
        <end position="29"/>
    </location>
</feature>
<evidence type="ECO:0000256" key="14">
    <source>
        <dbReference type="ARBA" id="ARBA00064003"/>
    </source>
</evidence>
<dbReference type="EMBL" id="SLXT01000010">
    <property type="protein sequence ID" value="TCP64330.1"/>
    <property type="molecule type" value="Genomic_DNA"/>
</dbReference>
<dbReference type="Pfam" id="PF02518">
    <property type="entry name" value="HATPase_c"/>
    <property type="match status" value="1"/>
</dbReference>
<evidence type="ECO:0000259" key="22">
    <source>
        <dbReference type="PROSITE" id="PS50894"/>
    </source>
</evidence>
<evidence type="ECO:0000256" key="17">
    <source>
        <dbReference type="PROSITE-ProRule" id="PRU00110"/>
    </source>
</evidence>
<dbReference type="InterPro" id="IPR035965">
    <property type="entry name" value="PAS-like_dom_sf"/>
</dbReference>
<keyword evidence="11 18" id="KW-1133">Transmembrane helix</keyword>
<dbReference type="GO" id="GO:0000155">
    <property type="term" value="F:phosphorelay sensor kinase activity"/>
    <property type="evidence" value="ECO:0007669"/>
    <property type="project" value="InterPro"/>
</dbReference>
<dbReference type="Proteomes" id="UP000294813">
    <property type="component" value="Unassembled WGS sequence"/>
</dbReference>
<dbReference type="SMART" id="SM00387">
    <property type="entry name" value="HATPase_c"/>
    <property type="match status" value="1"/>
</dbReference>
<comment type="similarity">
    <text evidence="3">In the N-terminal section; belongs to the phytochrome family.</text>
</comment>
<dbReference type="InterPro" id="IPR036641">
    <property type="entry name" value="HPT_dom_sf"/>
</dbReference>
<keyword evidence="13 18" id="KW-0472">Membrane</keyword>
<dbReference type="NCBIfam" id="TIGR00229">
    <property type="entry name" value="sensory_box"/>
    <property type="match status" value="2"/>
</dbReference>
<dbReference type="Gene3D" id="3.30.450.20">
    <property type="entry name" value="PAS domain"/>
    <property type="match status" value="3"/>
</dbReference>
<keyword evidence="6" id="KW-0808">Transferase</keyword>
<dbReference type="InterPro" id="IPR000700">
    <property type="entry name" value="PAS-assoc_C"/>
</dbReference>
<dbReference type="PANTHER" id="PTHR43047">
    <property type="entry name" value="TWO-COMPONENT HISTIDINE PROTEIN KINASE"/>
    <property type="match status" value="1"/>
</dbReference>
<dbReference type="InterPro" id="IPR008207">
    <property type="entry name" value="Sig_transdc_His_kin_Hpt_dom"/>
</dbReference>
<keyword evidence="8" id="KW-0547">Nucleotide-binding</keyword>
<dbReference type="Gene3D" id="1.10.287.130">
    <property type="match status" value="1"/>
</dbReference>
<dbReference type="InterPro" id="IPR000014">
    <property type="entry name" value="PAS"/>
</dbReference>
<dbReference type="FunFam" id="1.10.287.130:FF:000002">
    <property type="entry name" value="Two-component osmosensing histidine kinase"/>
    <property type="match status" value="1"/>
</dbReference>
<feature type="modified residue" description="Phosphohistidine" evidence="17">
    <location>
        <position position="890"/>
    </location>
</feature>
<dbReference type="PRINTS" id="PR00344">
    <property type="entry name" value="BCTRLSENSOR"/>
</dbReference>
<feature type="domain" description="PAS" evidence="20">
    <location>
        <begin position="322"/>
        <end position="366"/>
    </location>
</feature>
<evidence type="ECO:0000256" key="18">
    <source>
        <dbReference type="SAM" id="Phobius"/>
    </source>
</evidence>
<feature type="domain" description="HPt" evidence="22">
    <location>
        <begin position="851"/>
        <end position="949"/>
    </location>
</feature>
<evidence type="ECO:0000256" key="3">
    <source>
        <dbReference type="ARBA" id="ARBA00006402"/>
    </source>
</evidence>
<dbReference type="SUPFAM" id="SSF55874">
    <property type="entry name" value="ATPase domain of HSP90 chaperone/DNA topoisomerase II/histidine kinase"/>
    <property type="match status" value="1"/>
</dbReference>
<evidence type="ECO:0000256" key="15">
    <source>
        <dbReference type="ARBA" id="ARBA00068150"/>
    </source>
</evidence>
<comment type="catalytic activity">
    <reaction evidence="1">
        <text>ATP + protein L-histidine = ADP + protein N-phospho-L-histidine.</text>
        <dbReference type="EC" id="2.7.13.3"/>
    </reaction>
</comment>
<evidence type="ECO:0000259" key="20">
    <source>
        <dbReference type="PROSITE" id="PS50112"/>
    </source>
</evidence>
<evidence type="ECO:0000256" key="16">
    <source>
        <dbReference type="ARBA" id="ARBA00074306"/>
    </source>
</evidence>
<protein>
    <recommendedName>
        <fullName evidence="16">Circadian input-output histidine kinase CikA</fullName>
        <ecNumber evidence="4">2.7.13.3</ecNumber>
    </recommendedName>
    <alternativeName>
        <fullName evidence="15">Sensory/regulatory protein RpfC</fullName>
    </alternativeName>
</protein>
<evidence type="ECO:0000256" key="10">
    <source>
        <dbReference type="ARBA" id="ARBA00022840"/>
    </source>
</evidence>
<dbReference type="SMART" id="SM00091">
    <property type="entry name" value="PAS"/>
    <property type="match status" value="3"/>
</dbReference>
<dbReference type="InterPro" id="IPR003661">
    <property type="entry name" value="HisK_dim/P_dom"/>
</dbReference>
<organism evidence="23 24">
    <name type="scientific">Heliophilum fasciatum</name>
    <dbReference type="NCBI Taxonomy" id="35700"/>
    <lineage>
        <taxon>Bacteria</taxon>
        <taxon>Bacillati</taxon>
        <taxon>Bacillota</taxon>
        <taxon>Clostridia</taxon>
        <taxon>Eubacteriales</taxon>
        <taxon>Heliobacteriaceae</taxon>
        <taxon>Heliophilum</taxon>
    </lineage>
</organism>
<dbReference type="SMART" id="SM00086">
    <property type="entry name" value="PAC"/>
    <property type="match status" value="3"/>
</dbReference>
<dbReference type="InterPro" id="IPR004358">
    <property type="entry name" value="Sig_transdc_His_kin-like_C"/>
</dbReference>
<evidence type="ECO:0000259" key="19">
    <source>
        <dbReference type="PROSITE" id="PS50109"/>
    </source>
</evidence>
<keyword evidence="5 17" id="KW-0597">Phosphoprotein</keyword>
<keyword evidence="9" id="KW-0418">Kinase</keyword>
<dbReference type="InterPro" id="IPR003594">
    <property type="entry name" value="HATPase_dom"/>
</dbReference>
<comment type="caution">
    <text evidence="23">The sequence shown here is derived from an EMBL/GenBank/DDBJ whole genome shotgun (WGS) entry which is preliminary data.</text>
</comment>
<evidence type="ECO:0000256" key="6">
    <source>
        <dbReference type="ARBA" id="ARBA00022679"/>
    </source>
</evidence>
<dbReference type="EC" id="2.7.13.3" evidence="4"/>
<dbReference type="PROSITE" id="PS50112">
    <property type="entry name" value="PAS"/>
    <property type="match status" value="2"/>
</dbReference>
<dbReference type="SMART" id="SM00388">
    <property type="entry name" value="HisKA"/>
    <property type="match status" value="1"/>
</dbReference>
<evidence type="ECO:0000313" key="24">
    <source>
        <dbReference type="Proteomes" id="UP000294813"/>
    </source>
</evidence>
<dbReference type="CDD" id="cd00130">
    <property type="entry name" value="PAS"/>
    <property type="match status" value="2"/>
</dbReference>
<dbReference type="InterPro" id="IPR036097">
    <property type="entry name" value="HisK_dim/P_sf"/>
</dbReference>
<dbReference type="CDD" id="cd16922">
    <property type="entry name" value="HATPase_EvgS-ArcB-TorS-like"/>
    <property type="match status" value="1"/>
</dbReference>
<evidence type="ECO:0000256" key="5">
    <source>
        <dbReference type="ARBA" id="ARBA00022553"/>
    </source>
</evidence>
<reference evidence="23 24" key="1">
    <citation type="submission" date="2019-03" db="EMBL/GenBank/DDBJ databases">
        <title>Genomic Encyclopedia of Type Strains, Phase IV (KMG-IV): sequencing the most valuable type-strain genomes for metagenomic binning, comparative biology and taxonomic classification.</title>
        <authorList>
            <person name="Goeker M."/>
        </authorList>
    </citation>
    <scope>NUCLEOTIDE SEQUENCE [LARGE SCALE GENOMIC DNA]</scope>
    <source>
        <strain evidence="23 24">DSM 11170</strain>
    </source>
</reference>
<gene>
    <name evidence="23" type="ORF">EDD73_11029</name>
</gene>
<evidence type="ECO:0000256" key="1">
    <source>
        <dbReference type="ARBA" id="ARBA00000085"/>
    </source>
</evidence>
<feature type="domain" description="PAS" evidence="20">
    <location>
        <begin position="448"/>
        <end position="518"/>
    </location>
</feature>
<keyword evidence="12" id="KW-0902">Two-component regulatory system</keyword>
<dbReference type="InterPro" id="IPR001610">
    <property type="entry name" value="PAC"/>
</dbReference>
<dbReference type="AlphaFoldDB" id="A0A4R2RKC8"/>
<dbReference type="SUPFAM" id="SSF47226">
    <property type="entry name" value="Histidine-containing phosphotransfer domain, HPT domain"/>
    <property type="match status" value="1"/>
</dbReference>
<accession>A0A4R2RKC8</accession>
<evidence type="ECO:0000256" key="4">
    <source>
        <dbReference type="ARBA" id="ARBA00012438"/>
    </source>
</evidence>
<dbReference type="Pfam" id="PF08447">
    <property type="entry name" value="PAS_3"/>
    <property type="match status" value="1"/>
</dbReference>
<dbReference type="Pfam" id="PF13426">
    <property type="entry name" value="PAS_9"/>
    <property type="match status" value="2"/>
</dbReference>
<evidence type="ECO:0000259" key="21">
    <source>
        <dbReference type="PROSITE" id="PS50113"/>
    </source>
</evidence>
<dbReference type="SUPFAM" id="SSF47384">
    <property type="entry name" value="Homodimeric domain of signal transducing histidine kinase"/>
    <property type="match status" value="1"/>
</dbReference>
<keyword evidence="7 18" id="KW-0812">Transmembrane</keyword>
<dbReference type="Gene3D" id="1.20.120.160">
    <property type="entry name" value="HPT domain"/>
    <property type="match status" value="1"/>
</dbReference>
<dbReference type="SUPFAM" id="SSF55781">
    <property type="entry name" value="GAF domain-like"/>
    <property type="match status" value="1"/>
</dbReference>
<comment type="subcellular location">
    <subcellularLocation>
        <location evidence="2">Endomembrane system</location>
        <topology evidence="2">Multi-pass membrane protein</topology>
    </subcellularLocation>
</comment>
<dbReference type="InterPro" id="IPR013655">
    <property type="entry name" value="PAS_fold_3"/>
</dbReference>
<evidence type="ECO:0000256" key="13">
    <source>
        <dbReference type="ARBA" id="ARBA00023136"/>
    </source>
</evidence>
<comment type="subunit">
    <text evidence="14">At low DSF concentrations, interacts with RpfF.</text>
</comment>
<feature type="domain" description="Histidine kinase" evidence="19">
    <location>
        <begin position="591"/>
        <end position="812"/>
    </location>
</feature>
<name>A0A4R2RKC8_9FIRM</name>
<feature type="domain" description="PAC" evidence="21">
    <location>
        <begin position="393"/>
        <end position="447"/>
    </location>
</feature>
<dbReference type="Pfam" id="PF00512">
    <property type="entry name" value="HisKA"/>
    <property type="match status" value="1"/>
</dbReference>
<dbReference type="InterPro" id="IPR029016">
    <property type="entry name" value="GAF-like_dom_sf"/>
</dbReference>
<dbReference type="Pfam" id="PF01627">
    <property type="entry name" value="Hpt"/>
    <property type="match status" value="1"/>
</dbReference>
<proteinExistence type="inferred from homology"/>
<dbReference type="PROSITE" id="PS50109">
    <property type="entry name" value="HIS_KIN"/>
    <property type="match status" value="1"/>
</dbReference>
<evidence type="ECO:0000256" key="9">
    <source>
        <dbReference type="ARBA" id="ARBA00022777"/>
    </source>
</evidence>
<dbReference type="InterPro" id="IPR003018">
    <property type="entry name" value="GAF"/>
</dbReference>
<dbReference type="InterPro" id="IPR036890">
    <property type="entry name" value="HATPase_C_sf"/>
</dbReference>